<dbReference type="Proteomes" id="UP000228496">
    <property type="component" value="Unassembled WGS sequence"/>
</dbReference>
<organism evidence="1 2">
    <name type="scientific">Candidatus Yanofskybacteria bacterium CG10_big_fil_rev_8_21_14_0_10_36_16</name>
    <dbReference type="NCBI Taxonomy" id="1975096"/>
    <lineage>
        <taxon>Bacteria</taxon>
        <taxon>Candidatus Yanofskyibacteriota</taxon>
    </lineage>
</organism>
<evidence type="ECO:0000313" key="2">
    <source>
        <dbReference type="Proteomes" id="UP000228496"/>
    </source>
</evidence>
<accession>A0A2J0Q800</accession>
<evidence type="ECO:0000313" key="1">
    <source>
        <dbReference type="EMBL" id="PJE51275.1"/>
    </source>
</evidence>
<dbReference type="EMBL" id="PCXQ01000003">
    <property type="protein sequence ID" value="PJE51275.1"/>
    <property type="molecule type" value="Genomic_DNA"/>
</dbReference>
<protein>
    <submittedName>
        <fullName evidence="1">Uncharacterized protein</fullName>
    </submittedName>
</protein>
<dbReference type="AlphaFoldDB" id="A0A2J0Q800"/>
<proteinExistence type="predicted"/>
<comment type="caution">
    <text evidence="1">The sequence shown here is derived from an EMBL/GenBank/DDBJ whole genome shotgun (WGS) entry which is preliminary data.</text>
</comment>
<gene>
    <name evidence="1" type="ORF">COV29_00770</name>
</gene>
<reference evidence="1 2" key="1">
    <citation type="submission" date="2017-09" db="EMBL/GenBank/DDBJ databases">
        <title>Depth-based differentiation of microbial function through sediment-hosted aquifers and enrichment of novel symbionts in the deep terrestrial subsurface.</title>
        <authorList>
            <person name="Probst A.J."/>
            <person name="Ladd B."/>
            <person name="Jarett J.K."/>
            <person name="Geller-Mcgrath D.E."/>
            <person name="Sieber C.M."/>
            <person name="Emerson J.B."/>
            <person name="Anantharaman K."/>
            <person name="Thomas B.C."/>
            <person name="Malmstrom R."/>
            <person name="Stieglmeier M."/>
            <person name="Klingl A."/>
            <person name="Woyke T."/>
            <person name="Ryan C.M."/>
            <person name="Banfield J.F."/>
        </authorList>
    </citation>
    <scope>NUCLEOTIDE SEQUENCE [LARGE SCALE GENOMIC DNA]</scope>
    <source>
        <strain evidence="1">CG10_big_fil_rev_8_21_14_0_10_36_16</strain>
    </source>
</reference>
<name>A0A2J0Q800_9BACT</name>
<sequence>MLGICPSFIQYLNETAPSLFYQVPLDSISFRWKIPNNECLGGWIGKSGIDTIKELSTDELCGFAGLHFPGREFLEILVSSNSGPYTPVDIVDSMLSFFLDRSRDLKEIYRNEFITHFAGDIRYQAILATEQGCVLRYATEKTESPIVLTRQDFLNLFPKKTLH</sequence>